<evidence type="ECO:0000256" key="1">
    <source>
        <dbReference type="SAM" id="MobiDB-lite"/>
    </source>
</evidence>
<dbReference type="Proteomes" id="UP000030753">
    <property type="component" value="Unassembled WGS sequence"/>
</dbReference>
<feature type="region of interest" description="Disordered" evidence="1">
    <location>
        <begin position="1"/>
        <end position="24"/>
    </location>
</feature>
<protein>
    <submittedName>
        <fullName evidence="2">Uncharacterized protein</fullName>
    </submittedName>
</protein>
<evidence type="ECO:0000313" key="2">
    <source>
        <dbReference type="EMBL" id="EWY86324.1"/>
    </source>
</evidence>
<evidence type="ECO:0000313" key="3">
    <source>
        <dbReference type="Proteomes" id="UP000030753"/>
    </source>
</evidence>
<organism evidence="2 3">
    <name type="scientific">Fusarium oxysporum NRRL 32931</name>
    <dbReference type="NCBI Taxonomy" id="660029"/>
    <lineage>
        <taxon>Eukaryota</taxon>
        <taxon>Fungi</taxon>
        <taxon>Dikarya</taxon>
        <taxon>Ascomycota</taxon>
        <taxon>Pezizomycotina</taxon>
        <taxon>Sordariomycetes</taxon>
        <taxon>Hypocreomycetidae</taxon>
        <taxon>Hypocreales</taxon>
        <taxon>Nectriaceae</taxon>
        <taxon>Fusarium</taxon>
        <taxon>Fusarium oxysporum species complex</taxon>
    </lineage>
</organism>
<feature type="compositionally biased region" description="Polar residues" evidence="1">
    <location>
        <begin position="1"/>
        <end position="10"/>
    </location>
</feature>
<dbReference type="EMBL" id="JH717845">
    <property type="protein sequence ID" value="EWY86324.1"/>
    <property type="molecule type" value="Genomic_DNA"/>
</dbReference>
<accession>W9HZY0</accession>
<dbReference type="AlphaFoldDB" id="W9HZY0"/>
<reference evidence="2 3" key="1">
    <citation type="submission" date="2011-06" db="EMBL/GenBank/DDBJ databases">
        <title>The Genome Sequence of Fusarium oxysporum FOSC 3-a.</title>
        <authorList>
            <consortium name="The Broad Institute Genome Sequencing Platform"/>
            <person name="Ma L.-J."/>
            <person name="Gale L.R."/>
            <person name="Schwartz D.C."/>
            <person name="Zhou S."/>
            <person name="Corby-Kistler H."/>
            <person name="Young S.K."/>
            <person name="Zeng Q."/>
            <person name="Gargeya S."/>
            <person name="Fitzgerald M."/>
            <person name="Haas B."/>
            <person name="Abouelleil A."/>
            <person name="Alvarado L."/>
            <person name="Arachchi H.M."/>
            <person name="Berlin A."/>
            <person name="Brown A."/>
            <person name="Chapman S.B."/>
            <person name="Chen Z."/>
            <person name="Dunbar C."/>
            <person name="Freedman E."/>
            <person name="Gearin G."/>
            <person name="Gellesch M."/>
            <person name="Goldberg J."/>
            <person name="Griggs A."/>
            <person name="Gujja S."/>
            <person name="Heiman D."/>
            <person name="Howarth C."/>
            <person name="Larson L."/>
            <person name="Lui A."/>
            <person name="MacDonald P.J.P."/>
            <person name="Mehta T."/>
            <person name="Montmayeur A."/>
            <person name="Murphy C."/>
            <person name="Neiman D."/>
            <person name="Pearson M."/>
            <person name="Priest M."/>
            <person name="Roberts A."/>
            <person name="Saif S."/>
            <person name="Shea T."/>
            <person name="Shenoy N."/>
            <person name="Sisk P."/>
            <person name="Stolte C."/>
            <person name="Sykes S."/>
            <person name="Wortman J."/>
            <person name="Nusbaum C."/>
            <person name="Birren B."/>
        </authorList>
    </citation>
    <scope>NUCLEOTIDE SEQUENCE [LARGE SCALE GENOMIC DNA]</scope>
    <source>
        <strain evidence="3">FOSC 3-a</strain>
    </source>
</reference>
<dbReference type="OrthoDB" id="10339722at2759"/>
<proteinExistence type="predicted"/>
<sequence length="207" mass="23442">MNHSILSRATLTHHRQSASYKRDVAPHELVDGSGRGELTAELHATLGQTAIRTPNRPFIFMGNMFQDSLGAPLDNWPIHCFEESHELQPRRINNVKRPRLFFLILLTMLSGCWRSFQEPGGNQRRIPSLDVPPLLFLSFATKIPGVHRGSICNIILSSLFSSSRFNCCVRLLHIVYGRIASTSTSSIGVDVYECVDWMDWTETVCMR</sequence>
<gene>
    <name evidence="2" type="ORF">FOYG_10902</name>
</gene>
<dbReference type="HOGENOM" id="CLU_1326420_0_0_1"/>
<name>W9HZY0_FUSOX</name>